<feature type="transmembrane region" description="Helical" evidence="6">
    <location>
        <begin position="290"/>
        <end position="307"/>
    </location>
</feature>
<evidence type="ECO:0000256" key="2">
    <source>
        <dbReference type="ARBA" id="ARBA00022692"/>
    </source>
</evidence>
<evidence type="ECO:0000313" key="8">
    <source>
        <dbReference type="EMBL" id="OCK75028.1"/>
    </source>
</evidence>
<accession>A0A8E2E0N4</accession>
<dbReference type="FunFam" id="1.20.1250.20:FF:000196">
    <property type="entry name" value="MFS toxin efflux pump (AflT)"/>
    <property type="match status" value="1"/>
</dbReference>
<feature type="transmembrane region" description="Helical" evidence="6">
    <location>
        <begin position="142"/>
        <end position="162"/>
    </location>
</feature>
<proteinExistence type="predicted"/>
<sequence>DKTIIATAIPRITDQFHSLGDIGWYGSSYMLTLCCFQLIFGRIYTFYSPKTVFLSCIFLFEVGSAICGAAPTSIVFILGRAIAGAGSAGVSSGTIVIVMHTVPLEKRPIFQGLIGAVFGVASVIGPLLGGVFTQNMSWRWCFYINLPIGTVSVLILFFILHLPEQTEPTPSLKQQLSKLDPLGTLFFLPAIVSLLLALQWGGSTYAWSNARIIVLLIVFAVLFAIFIAIQAWKQDTATIPLRIVKQRSITFALIFTFCSSSAMMVLVYYIPLWFQAIKGVSAVQSGIDSIPSILALVVGSIFAGGVVQKIGYYTPFMLTSSALMAIGAGLVSTWQVDTGHAKWIGYQVLFGIGIGIGMQQPGMSAQVVLERKDAPTGISLMFFSQNLGGAVFVSVAQNVFASRLIQNLSHIAKLDAATIVNSGATYLRNVVQPALLPTVLKAYNQAIRGAFYIGISMACASLIGAAGMEWRSVKGVKRGGGPPQGLPQAEKKANSDEAV</sequence>
<comment type="subcellular location">
    <subcellularLocation>
        <location evidence="1">Membrane</location>
        <topology evidence="1">Multi-pass membrane protein</topology>
    </subcellularLocation>
</comment>
<protein>
    <submittedName>
        <fullName evidence="8">MFS general substrate transporter</fullName>
    </submittedName>
</protein>
<feature type="transmembrane region" description="Helical" evidence="6">
    <location>
        <begin position="449"/>
        <end position="468"/>
    </location>
</feature>
<feature type="transmembrane region" description="Helical" evidence="6">
    <location>
        <begin position="314"/>
        <end position="334"/>
    </location>
</feature>
<feature type="transmembrane region" description="Helical" evidence="6">
    <location>
        <begin position="52"/>
        <end position="76"/>
    </location>
</feature>
<feature type="non-terminal residue" evidence="8">
    <location>
        <position position="1"/>
    </location>
</feature>
<evidence type="ECO:0000313" key="9">
    <source>
        <dbReference type="Proteomes" id="UP000250266"/>
    </source>
</evidence>
<gene>
    <name evidence="8" type="ORF">K432DRAFT_309450</name>
</gene>
<dbReference type="GO" id="GO:0022857">
    <property type="term" value="F:transmembrane transporter activity"/>
    <property type="evidence" value="ECO:0007669"/>
    <property type="project" value="InterPro"/>
</dbReference>
<feature type="transmembrane region" description="Helical" evidence="6">
    <location>
        <begin position="340"/>
        <end position="358"/>
    </location>
</feature>
<keyword evidence="9" id="KW-1185">Reference proteome</keyword>
<dbReference type="OrthoDB" id="10021397at2759"/>
<dbReference type="Gene3D" id="1.20.1250.20">
    <property type="entry name" value="MFS general substrate transporter like domains"/>
    <property type="match status" value="2"/>
</dbReference>
<keyword evidence="4 6" id="KW-0472">Membrane</keyword>
<dbReference type="SUPFAM" id="SSF103473">
    <property type="entry name" value="MFS general substrate transporter"/>
    <property type="match status" value="1"/>
</dbReference>
<dbReference type="AlphaFoldDB" id="A0A8E2E0N4"/>
<feature type="transmembrane region" description="Helical" evidence="6">
    <location>
        <begin position="109"/>
        <end position="130"/>
    </location>
</feature>
<dbReference type="Pfam" id="PF07690">
    <property type="entry name" value="MFS_1"/>
    <property type="match status" value="1"/>
</dbReference>
<evidence type="ECO:0000256" key="6">
    <source>
        <dbReference type="SAM" id="Phobius"/>
    </source>
</evidence>
<dbReference type="CDD" id="cd17502">
    <property type="entry name" value="MFS_Azr1_MDR_like"/>
    <property type="match status" value="1"/>
</dbReference>
<evidence type="ECO:0000256" key="3">
    <source>
        <dbReference type="ARBA" id="ARBA00022989"/>
    </source>
</evidence>
<dbReference type="InterPro" id="IPR011701">
    <property type="entry name" value="MFS"/>
</dbReference>
<evidence type="ECO:0000256" key="1">
    <source>
        <dbReference type="ARBA" id="ARBA00004141"/>
    </source>
</evidence>
<keyword evidence="3 6" id="KW-1133">Transmembrane helix</keyword>
<dbReference type="PROSITE" id="PS50850">
    <property type="entry name" value="MFS"/>
    <property type="match status" value="1"/>
</dbReference>
<dbReference type="Proteomes" id="UP000250266">
    <property type="component" value="Unassembled WGS sequence"/>
</dbReference>
<feature type="transmembrane region" description="Helical" evidence="6">
    <location>
        <begin position="212"/>
        <end position="229"/>
    </location>
</feature>
<feature type="transmembrane region" description="Helical" evidence="6">
    <location>
        <begin position="182"/>
        <end position="200"/>
    </location>
</feature>
<organism evidence="8 9">
    <name type="scientific">Lepidopterella palustris CBS 459.81</name>
    <dbReference type="NCBI Taxonomy" id="1314670"/>
    <lineage>
        <taxon>Eukaryota</taxon>
        <taxon>Fungi</taxon>
        <taxon>Dikarya</taxon>
        <taxon>Ascomycota</taxon>
        <taxon>Pezizomycotina</taxon>
        <taxon>Dothideomycetes</taxon>
        <taxon>Pleosporomycetidae</taxon>
        <taxon>Mytilinidiales</taxon>
        <taxon>Argynnaceae</taxon>
        <taxon>Lepidopterella</taxon>
    </lineage>
</organism>
<name>A0A8E2E0N4_9PEZI</name>
<feature type="compositionally biased region" description="Basic and acidic residues" evidence="5">
    <location>
        <begin position="489"/>
        <end position="499"/>
    </location>
</feature>
<reference evidence="8 9" key="1">
    <citation type="journal article" date="2016" name="Nat. Commun.">
        <title>Ectomycorrhizal ecology is imprinted in the genome of the dominant symbiotic fungus Cenococcum geophilum.</title>
        <authorList>
            <consortium name="DOE Joint Genome Institute"/>
            <person name="Peter M."/>
            <person name="Kohler A."/>
            <person name="Ohm R.A."/>
            <person name="Kuo A."/>
            <person name="Krutzmann J."/>
            <person name="Morin E."/>
            <person name="Arend M."/>
            <person name="Barry K.W."/>
            <person name="Binder M."/>
            <person name="Choi C."/>
            <person name="Clum A."/>
            <person name="Copeland A."/>
            <person name="Grisel N."/>
            <person name="Haridas S."/>
            <person name="Kipfer T."/>
            <person name="LaButti K."/>
            <person name="Lindquist E."/>
            <person name="Lipzen A."/>
            <person name="Maire R."/>
            <person name="Meier B."/>
            <person name="Mihaltcheva S."/>
            <person name="Molinier V."/>
            <person name="Murat C."/>
            <person name="Poggeler S."/>
            <person name="Quandt C.A."/>
            <person name="Sperisen C."/>
            <person name="Tritt A."/>
            <person name="Tisserant E."/>
            <person name="Crous P.W."/>
            <person name="Henrissat B."/>
            <person name="Nehls U."/>
            <person name="Egli S."/>
            <person name="Spatafora J.W."/>
            <person name="Grigoriev I.V."/>
            <person name="Martin F.M."/>
        </authorList>
    </citation>
    <scope>NUCLEOTIDE SEQUENCE [LARGE SCALE GENOMIC DNA]</scope>
    <source>
        <strain evidence="8 9">CBS 459.81</strain>
    </source>
</reference>
<dbReference type="InterPro" id="IPR036259">
    <property type="entry name" value="MFS_trans_sf"/>
</dbReference>
<dbReference type="EMBL" id="KV745374">
    <property type="protein sequence ID" value="OCK75028.1"/>
    <property type="molecule type" value="Genomic_DNA"/>
</dbReference>
<evidence type="ECO:0000259" key="7">
    <source>
        <dbReference type="PROSITE" id="PS50850"/>
    </source>
</evidence>
<feature type="transmembrane region" description="Helical" evidence="6">
    <location>
        <begin position="249"/>
        <end position="270"/>
    </location>
</feature>
<dbReference type="GO" id="GO:0005886">
    <property type="term" value="C:plasma membrane"/>
    <property type="evidence" value="ECO:0007669"/>
    <property type="project" value="TreeGrafter"/>
</dbReference>
<feature type="transmembrane region" description="Helical" evidence="6">
    <location>
        <begin position="22"/>
        <end position="40"/>
    </location>
</feature>
<dbReference type="PANTHER" id="PTHR23501:SF201">
    <property type="entry name" value="MFS AFLATOXIN EFFLUX PUMP"/>
    <property type="match status" value="1"/>
</dbReference>
<dbReference type="FunFam" id="1.20.1720.10:FF:000012">
    <property type="entry name" value="MFS toxin efflux pump (AflT)"/>
    <property type="match status" value="1"/>
</dbReference>
<dbReference type="InterPro" id="IPR020846">
    <property type="entry name" value="MFS_dom"/>
</dbReference>
<keyword evidence="2 6" id="KW-0812">Transmembrane</keyword>
<feature type="transmembrane region" description="Helical" evidence="6">
    <location>
        <begin position="378"/>
        <end position="400"/>
    </location>
</feature>
<evidence type="ECO:0000256" key="5">
    <source>
        <dbReference type="SAM" id="MobiDB-lite"/>
    </source>
</evidence>
<feature type="region of interest" description="Disordered" evidence="5">
    <location>
        <begin position="477"/>
        <end position="499"/>
    </location>
</feature>
<dbReference type="PANTHER" id="PTHR23501">
    <property type="entry name" value="MAJOR FACILITATOR SUPERFAMILY"/>
    <property type="match status" value="1"/>
</dbReference>
<evidence type="ECO:0000256" key="4">
    <source>
        <dbReference type="ARBA" id="ARBA00023136"/>
    </source>
</evidence>
<feature type="domain" description="Major facilitator superfamily (MFS) profile" evidence="7">
    <location>
        <begin position="1"/>
        <end position="473"/>
    </location>
</feature>